<dbReference type="InterPro" id="IPR016040">
    <property type="entry name" value="NAD(P)-bd_dom"/>
</dbReference>
<feature type="non-terminal residue" evidence="2">
    <location>
        <position position="1"/>
    </location>
</feature>
<dbReference type="Gene3D" id="3.40.50.720">
    <property type="entry name" value="NAD(P)-binding Rossmann-like Domain"/>
    <property type="match status" value="1"/>
</dbReference>
<comment type="caution">
    <text evidence="2">The sequence shown here is derived from an EMBL/GenBank/DDBJ whole genome shotgun (WGS) entry which is preliminary data.</text>
</comment>
<gene>
    <name evidence="2" type="ORF">S01H1_50447</name>
</gene>
<sequence>DSRYFRPTEVELLLADSSKARKELGWSPRITFKELVKIMVDSDLELAGLNSPCEGKKILKQKGIGWTENHLTMG</sequence>
<dbReference type="InterPro" id="IPR036291">
    <property type="entry name" value="NAD(P)-bd_dom_sf"/>
</dbReference>
<dbReference type="AlphaFoldDB" id="X0VB98"/>
<accession>X0VB98</accession>
<feature type="domain" description="NAD(P)-binding" evidence="1">
    <location>
        <begin position="1"/>
        <end position="39"/>
    </location>
</feature>
<name>X0VB98_9ZZZZ</name>
<evidence type="ECO:0000313" key="2">
    <source>
        <dbReference type="EMBL" id="GAG15545.1"/>
    </source>
</evidence>
<dbReference type="EMBL" id="BARS01032504">
    <property type="protein sequence ID" value="GAG15545.1"/>
    <property type="molecule type" value="Genomic_DNA"/>
</dbReference>
<proteinExistence type="predicted"/>
<organism evidence="2">
    <name type="scientific">marine sediment metagenome</name>
    <dbReference type="NCBI Taxonomy" id="412755"/>
    <lineage>
        <taxon>unclassified sequences</taxon>
        <taxon>metagenomes</taxon>
        <taxon>ecological metagenomes</taxon>
    </lineage>
</organism>
<dbReference type="Pfam" id="PF16363">
    <property type="entry name" value="GDP_Man_Dehyd"/>
    <property type="match status" value="1"/>
</dbReference>
<protein>
    <recommendedName>
        <fullName evidence="1">NAD(P)-binding domain-containing protein</fullName>
    </recommendedName>
</protein>
<dbReference type="Gene3D" id="3.90.25.10">
    <property type="entry name" value="UDP-galactose 4-epimerase, domain 1"/>
    <property type="match status" value="1"/>
</dbReference>
<dbReference type="SUPFAM" id="SSF51735">
    <property type="entry name" value="NAD(P)-binding Rossmann-fold domains"/>
    <property type="match status" value="1"/>
</dbReference>
<reference evidence="2" key="1">
    <citation type="journal article" date="2014" name="Front. Microbiol.">
        <title>High frequency of phylogenetically diverse reductive dehalogenase-homologous genes in deep subseafloor sedimentary metagenomes.</title>
        <authorList>
            <person name="Kawai M."/>
            <person name="Futagami T."/>
            <person name="Toyoda A."/>
            <person name="Takaki Y."/>
            <person name="Nishi S."/>
            <person name="Hori S."/>
            <person name="Arai W."/>
            <person name="Tsubouchi T."/>
            <person name="Morono Y."/>
            <person name="Uchiyama I."/>
            <person name="Ito T."/>
            <person name="Fujiyama A."/>
            <person name="Inagaki F."/>
            <person name="Takami H."/>
        </authorList>
    </citation>
    <scope>NUCLEOTIDE SEQUENCE</scope>
    <source>
        <strain evidence="2">Expedition CK06-06</strain>
    </source>
</reference>
<evidence type="ECO:0000259" key="1">
    <source>
        <dbReference type="Pfam" id="PF16363"/>
    </source>
</evidence>